<feature type="transmembrane region" description="Helical" evidence="2">
    <location>
        <begin position="39"/>
        <end position="56"/>
    </location>
</feature>
<dbReference type="InterPro" id="IPR001646">
    <property type="entry name" value="5peptide_repeat"/>
</dbReference>
<keyword evidence="1" id="KW-0175">Coiled coil</keyword>
<sequence>MRDRRLPLTITLAVLALVGASTALLVFDPRVTSAEALRTGGLAAGSVVALYALWLNDRRRVVEERRQELEAERQRLDSERYALEQRRQELEDRRTGHDRERVADERFARSVELLGHEADQVRVGALHALAGLAASSPAYTQTVLDVLCSYLRRPFDHPKWTWPGDLPEDDADRPDIPHEVERERHVRQTAQRLITDLLPTTGDDDPAVYDLDLTRAWLERFNLSNRVVGRIAAYRCRFRHTTNFKGARIHGDVALRDSRFLGRIRADGAVFHGGLQLHSCTTFEPCSFDGTEFHGTLDLKHVEAADRIYLRRTFFGGELDLRHARLDGGVEFSPRTDATRTYLHDIRVSGESSVPVSWELVASPDDGYLVRESAA</sequence>
<protein>
    <submittedName>
        <fullName evidence="3">Pentapeptide repeat-containing protein</fullName>
    </submittedName>
</protein>
<keyword evidence="2" id="KW-0812">Transmembrane</keyword>
<evidence type="ECO:0000256" key="2">
    <source>
        <dbReference type="SAM" id="Phobius"/>
    </source>
</evidence>
<comment type="caution">
    <text evidence="3">The sequence shown here is derived from an EMBL/GenBank/DDBJ whole genome shotgun (WGS) entry which is preliminary data.</text>
</comment>
<dbReference type="Pfam" id="PF13576">
    <property type="entry name" value="Pentapeptide_3"/>
    <property type="match status" value="1"/>
</dbReference>
<name>A0ABP3NH92_SACER</name>
<dbReference type="EMBL" id="BAAAGS010000034">
    <property type="protein sequence ID" value="GAA0542182.1"/>
    <property type="molecule type" value="Genomic_DNA"/>
</dbReference>
<evidence type="ECO:0000313" key="3">
    <source>
        <dbReference type="EMBL" id="GAA0542182.1"/>
    </source>
</evidence>
<evidence type="ECO:0000256" key="1">
    <source>
        <dbReference type="SAM" id="Coils"/>
    </source>
</evidence>
<dbReference type="Proteomes" id="UP001500729">
    <property type="component" value="Unassembled WGS sequence"/>
</dbReference>
<gene>
    <name evidence="3" type="ORF">GCM10009533_46520</name>
</gene>
<proteinExistence type="predicted"/>
<reference evidence="4" key="1">
    <citation type="journal article" date="2019" name="Int. J. Syst. Evol. Microbiol.">
        <title>The Global Catalogue of Microorganisms (GCM) 10K type strain sequencing project: providing services to taxonomists for standard genome sequencing and annotation.</title>
        <authorList>
            <consortium name="The Broad Institute Genomics Platform"/>
            <consortium name="The Broad Institute Genome Sequencing Center for Infectious Disease"/>
            <person name="Wu L."/>
            <person name="Ma J."/>
        </authorList>
    </citation>
    <scope>NUCLEOTIDE SEQUENCE [LARGE SCALE GENOMIC DNA]</scope>
    <source>
        <strain evidence="4">JCM 10303</strain>
    </source>
</reference>
<evidence type="ECO:0000313" key="4">
    <source>
        <dbReference type="Proteomes" id="UP001500729"/>
    </source>
</evidence>
<dbReference type="Gene3D" id="2.160.20.80">
    <property type="entry name" value="E3 ubiquitin-protein ligase SopA"/>
    <property type="match status" value="1"/>
</dbReference>
<organism evidence="3 4">
    <name type="scientific">Saccharopolyspora erythraea</name>
    <name type="common">Streptomyces erythraeus</name>
    <dbReference type="NCBI Taxonomy" id="1836"/>
    <lineage>
        <taxon>Bacteria</taxon>
        <taxon>Bacillati</taxon>
        <taxon>Actinomycetota</taxon>
        <taxon>Actinomycetes</taxon>
        <taxon>Pseudonocardiales</taxon>
        <taxon>Pseudonocardiaceae</taxon>
        <taxon>Saccharopolyspora</taxon>
    </lineage>
</organism>
<keyword evidence="2" id="KW-0472">Membrane</keyword>
<dbReference type="RefSeq" id="WP_009948810.1">
    <property type="nucleotide sequence ID" value="NZ_BAAAGS010000034.1"/>
</dbReference>
<keyword evidence="2" id="KW-1133">Transmembrane helix</keyword>
<feature type="coiled-coil region" evidence="1">
    <location>
        <begin position="52"/>
        <end position="93"/>
    </location>
</feature>
<keyword evidence="4" id="KW-1185">Reference proteome</keyword>
<accession>A0ABP3NH92</accession>